<keyword evidence="1" id="KW-1133">Transmembrane helix</keyword>
<dbReference type="PANTHER" id="PTHR28019">
    <property type="entry name" value="CELL MEMBRANE PROTEIN YLR413W-RELATED"/>
    <property type="match status" value="1"/>
</dbReference>
<feature type="transmembrane region" description="Helical" evidence="1">
    <location>
        <begin position="256"/>
        <end position="275"/>
    </location>
</feature>
<comment type="caution">
    <text evidence="2">The sequence shown here is derived from an EMBL/GenBank/DDBJ whole genome shotgun (WGS) entry which is preliminary data.</text>
</comment>
<dbReference type="PANTHER" id="PTHR28019:SF2">
    <property type="entry name" value="CELL MEMBRANE PROTEIN YLR413W-RELATED"/>
    <property type="match status" value="1"/>
</dbReference>
<evidence type="ECO:0000313" key="3">
    <source>
        <dbReference type="Proteomes" id="UP001447188"/>
    </source>
</evidence>
<dbReference type="InterPro" id="IPR009571">
    <property type="entry name" value="SUR7/Rim9-like_fungi"/>
</dbReference>
<reference evidence="2 3" key="1">
    <citation type="submission" date="2024-02" db="EMBL/GenBank/DDBJ databases">
        <title>Discinaceae phylogenomics.</title>
        <authorList>
            <person name="Dirks A.C."/>
            <person name="James T.Y."/>
        </authorList>
    </citation>
    <scope>NUCLEOTIDE SEQUENCE [LARGE SCALE GENOMIC DNA]</scope>
    <source>
        <strain evidence="2 3">ACD0624</strain>
    </source>
</reference>
<protein>
    <submittedName>
        <fullName evidence="2">Uncharacterized protein</fullName>
    </submittedName>
</protein>
<feature type="transmembrane region" description="Helical" evidence="1">
    <location>
        <begin position="212"/>
        <end position="236"/>
    </location>
</feature>
<sequence length="306" mass="34159">MSFERSHPRGSRPSQMHKVPIRRRKQITIAAEFCTVVSLVATALVLLGNTHLNEVLDTIYFLKLDTASLYPPQDSPAAESIMRYITDLSGANLAHFYQVGLWNYCEGYEDKGITYCSVPTVTHYFNPVEMMISKALPAKYGNNKSVINPHKSPSTVVEPKGMAKALRNAQTASKAMFACFFLGGAFSLMSLIVDWVSILFSRNYILTSIFSFTSALFAITAASVSTHLFVKFWSWLDATPDLTIHSQLSSKMYTCVWIAVVFSWAAFGFHVKVALSPASGKPGWKLPTRTDRMDNGIDVEDWNRKV</sequence>
<feature type="transmembrane region" description="Helical" evidence="1">
    <location>
        <begin position="27"/>
        <end position="47"/>
    </location>
</feature>
<dbReference type="InterPro" id="IPR052413">
    <property type="entry name" value="SUR7_domain"/>
</dbReference>
<keyword evidence="1" id="KW-0812">Transmembrane</keyword>
<feature type="transmembrane region" description="Helical" evidence="1">
    <location>
        <begin position="175"/>
        <end position="200"/>
    </location>
</feature>
<name>A0ABR3GUU8_9PEZI</name>
<organism evidence="2 3">
    <name type="scientific">Discina gigas</name>
    <dbReference type="NCBI Taxonomy" id="1032678"/>
    <lineage>
        <taxon>Eukaryota</taxon>
        <taxon>Fungi</taxon>
        <taxon>Dikarya</taxon>
        <taxon>Ascomycota</taxon>
        <taxon>Pezizomycotina</taxon>
        <taxon>Pezizomycetes</taxon>
        <taxon>Pezizales</taxon>
        <taxon>Discinaceae</taxon>
        <taxon>Discina</taxon>
    </lineage>
</organism>
<keyword evidence="3" id="KW-1185">Reference proteome</keyword>
<gene>
    <name evidence="2" type="ORF">Q9L58_001293</name>
</gene>
<dbReference type="Proteomes" id="UP001447188">
    <property type="component" value="Unassembled WGS sequence"/>
</dbReference>
<evidence type="ECO:0000313" key="2">
    <source>
        <dbReference type="EMBL" id="KAL0639726.1"/>
    </source>
</evidence>
<proteinExistence type="predicted"/>
<dbReference type="EMBL" id="JBBBZM010000009">
    <property type="protein sequence ID" value="KAL0639726.1"/>
    <property type="molecule type" value="Genomic_DNA"/>
</dbReference>
<evidence type="ECO:0000256" key="1">
    <source>
        <dbReference type="SAM" id="Phobius"/>
    </source>
</evidence>
<dbReference type="Pfam" id="PF06687">
    <property type="entry name" value="SUR7"/>
    <property type="match status" value="1"/>
</dbReference>
<accession>A0ABR3GUU8</accession>
<keyword evidence="1" id="KW-0472">Membrane</keyword>